<dbReference type="Proteomes" id="UP001597318">
    <property type="component" value="Unassembled WGS sequence"/>
</dbReference>
<dbReference type="Pfam" id="PF08671">
    <property type="entry name" value="SinI"/>
    <property type="match status" value="1"/>
</dbReference>
<dbReference type="Gene3D" id="1.10.1660.10">
    <property type="match status" value="1"/>
</dbReference>
<keyword evidence="4" id="KW-1185">Reference proteome</keyword>
<dbReference type="RefSeq" id="WP_247344452.1">
    <property type="nucleotide sequence ID" value="NZ_CP095550.1"/>
</dbReference>
<feature type="domain" description="Sin" evidence="2">
    <location>
        <begin position="4"/>
        <end position="42"/>
    </location>
</feature>
<name>A0ABW5BWN9_9BACI</name>
<dbReference type="EMBL" id="JBHUIK010000002">
    <property type="protein sequence ID" value="MFD2213999.1"/>
    <property type="molecule type" value="Genomic_DNA"/>
</dbReference>
<evidence type="ECO:0000259" key="1">
    <source>
        <dbReference type="PROSITE" id="PS50937"/>
    </source>
</evidence>
<reference evidence="4" key="1">
    <citation type="journal article" date="2019" name="Int. J. Syst. Evol. Microbiol.">
        <title>The Global Catalogue of Microorganisms (GCM) 10K type strain sequencing project: providing services to taxonomists for standard genome sequencing and annotation.</title>
        <authorList>
            <consortium name="The Broad Institute Genomics Platform"/>
            <consortium name="The Broad Institute Genome Sequencing Center for Infectious Disease"/>
            <person name="Wu L."/>
            <person name="Ma J."/>
        </authorList>
    </citation>
    <scope>NUCLEOTIDE SEQUENCE [LARGE SCALE GENOMIC DNA]</scope>
    <source>
        <strain evidence="4">CGMCC 1.15474</strain>
    </source>
</reference>
<gene>
    <name evidence="3" type="ORF">ACFSKK_09940</name>
</gene>
<dbReference type="InterPro" id="IPR000551">
    <property type="entry name" value="MerR-type_HTH_dom"/>
</dbReference>
<proteinExistence type="predicted"/>
<dbReference type="PROSITE" id="PS51500">
    <property type="entry name" value="SIN"/>
    <property type="match status" value="1"/>
</dbReference>
<evidence type="ECO:0000313" key="3">
    <source>
        <dbReference type="EMBL" id="MFD2213999.1"/>
    </source>
</evidence>
<sequence>MNVVKEKLNYEQLDVEWIELIKEAKQLGLSFSEVQEFLHQQVASHE</sequence>
<dbReference type="PROSITE" id="PS50937">
    <property type="entry name" value="HTH_MERR_2"/>
    <property type="match status" value="1"/>
</dbReference>
<dbReference type="InterPro" id="IPR010981">
    <property type="entry name" value="SinR/SinI_dimer_dom"/>
</dbReference>
<dbReference type="SUPFAM" id="SSF47406">
    <property type="entry name" value="SinR repressor dimerisation domain-like"/>
    <property type="match status" value="1"/>
</dbReference>
<evidence type="ECO:0000313" key="4">
    <source>
        <dbReference type="Proteomes" id="UP001597318"/>
    </source>
</evidence>
<dbReference type="InterPro" id="IPR036281">
    <property type="entry name" value="SinR/SinI_dimer_dom_sf"/>
</dbReference>
<comment type="caution">
    <text evidence="3">The sequence shown here is derived from an EMBL/GenBank/DDBJ whole genome shotgun (WGS) entry which is preliminary data.</text>
</comment>
<protein>
    <submittedName>
        <fullName evidence="3">Anti-repressor SinI family protein</fullName>
    </submittedName>
</protein>
<organism evidence="3 4">
    <name type="scientific">Metabacillus endolithicus</name>
    <dbReference type="NCBI Taxonomy" id="1535204"/>
    <lineage>
        <taxon>Bacteria</taxon>
        <taxon>Bacillati</taxon>
        <taxon>Bacillota</taxon>
        <taxon>Bacilli</taxon>
        <taxon>Bacillales</taxon>
        <taxon>Bacillaceae</taxon>
        <taxon>Metabacillus</taxon>
    </lineage>
</organism>
<accession>A0ABW5BWN9</accession>
<evidence type="ECO:0000259" key="2">
    <source>
        <dbReference type="PROSITE" id="PS51500"/>
    </source>
</evidence>
<feature type="domain" description="HTH merR-type" evidence="1">
    <location>
        <begin position="10"/>
        <end position="40"/>
    </location>
</feature>